<dbReference type="PROSITE" id="PS50076">
    <property type="entry name" value="DNAJ_2"/>
    <property type="match status" value="1"/>
</dbReference>
<evidence type="ECO:0000256" key="1">
    <source>
        <dbReference type="ARBA" id="ARBA00023186"/>
    </source>
</evidence>
<proteinExistence type="predicted"/>
<comment type="caution">
    <text evidence="4">The sequence shown here is derived from an EMBL/GenBank/DDBJ whole genome shotgun (WGS) entry which is preliminary data.</text>
</comment>
<name>A0AAD1UTR7_EUPCR</name>
<dbReference type="InterPro" id="IPR051938">
    <property type="entry name" value="Apopto_cytoskel_mod"/>
</dbReference>
<dbReference type="AlphaFoldDB" id="A0AAD1UTR7"/>
<protein>
    <recommendedName>
        <fullName evidence="3">J domain-containing protein</fullName>
    </recommendedName>
</protein>
<dbReference type="InterPro" id="IPR036869">
    <property type="entry name" value="J_dom_sf"/>
</dbReference>
<evidence type="ECO:0000313" key="5">
    <source>
        <dbReference type="Proteomes" id="UP001295684"/>
    </source>
</evidence>
<dbReference type="EMBL" id="CAMPGE010012630">
    <property type="protein sequence ID" value="CAI2371400.1"/>
    <property type="molecule type" value="Genomic_DNA"/>
</dbReference>
<dbReference type="PANTHER" id="PTHR44145">
    <property type="entry name" value="DNAJ HOMOLOG SUBFAMILY A MEMBER 3, MITOCHONDRIAL"/>
    <property type="match status" value="1"/>
</dbReference>
<feature type="compositionally biased region" description="Basic residues" evidence="2">
    <location>
        <begin position="267"/>
        <end position="287"/>
    </location>
</feature>
<accession>A0AAD1UTR7</accession>
<dbReference type="SUPFAM" id="SSF46565">
    <property type="entry name" value="Chaperone J-domain"/>
    <property type="match status" value="1"/>
</dbReference>
<organism evidence="4 5">
    <name type="scientific">Euplotes crassus</name>
    <dbReference type="NCBI Taxonomy" id="5936"/>
    <lineage>
        <taxon>Eukaryota</taxon>
        <taxon>Sar</taxon>
        <taxon>Alveolata</taxon>
        <taxon>Ciliophora</taxon>
        <taxon>Intramacronucleata</taxon>
        <taxon>Spirotrichea</taxon>
        <taxon>Hypotrichia</taxon>
        <taxon>Euplotida</taxon>
        <taxon>Euplotidae</taxon>
        <taxon>Moneuplotes</taxon>
    </lineage>
</organism>
<feature type="domain" description="J" evidence="3">
    <location>
        <begin position="29"/>
        <end position="94"/>
    </location>
</feature>
<feature type="compositionally biased region" description="Low complexity" evidence="2">
    <location>
        <begin position="249"/>
        <end position="264"/>
    </location>
</feature>
<dbReference type="Gene3D" id="1.10.287.110">
    <property type="entry name" value="DnaJ domain"/>
    <property type="match status" value="1"/>
</dbReference>
<dbReference type="PRINTS" id="PR00625">
    <property type="entry name" value="JDOMAIN"/>
</dbReference>
<dbReference type="Pfam" id="PF00226">
    <property type="entry name" value="DnaJ"/>
    <property type="match status" value="1"/>
</dbReference>
<reference evidence="4" key="1">
    <citation type="submission" date="2023-07" db="EMBL/GenBank/DDBJ databases">
        <authorList>
            <consortium name="AG Swart"/>
            <person name="Singh M."/>
            <person name="Singh A."/>
            <person name="Seah K."/>
            <person name="Emmerich C."/>
        </authorList>
    </citation>
    <scope>NUCLEOTIDE SEQUENCE</scope>
    <source>
        <strain evidence="4">DP1</strain>
    </source>
</reference>
<dbReference type="PANTHER" id="PTHR44145:SF3">
    <property type="entry name" value="DNAJ HOMOLOG SUBFAMILY A MEMBER 3, MITOCHONDRIAL"/>
    <property type="match status" value="1"/>
</dbReference>
<sequence length="321" mass="36051">MNLFRANRILTVNLGIRMFCTTGIDPSKNYYRTLGISNDATSELIKKKYYEKAKKYHPDLGNATKFEEENFKKVTEAYEVLGNNKKKAKYDYLIQGRYDSINGRQGGQQTSYYKTTQTYTKTYGKTTASENVGSENSGSAYGGNYYEDLKKREHYRQQNLASDKNLLGEAFVKIGGALVAFGVLKSVLSFGGRDSKQSSPLVQHGMAPFATTSQNNDEKFPYDAFTRPGGKNHTISRPKTEIRVIKSYPKPSQPLNQPNSQPLHQPKPPKRKTKPNPNKPKSKKQRRPNQSPTSKIPSPKLPEAILPTDPPSKITKSLNIS</sequence>
<gene>
    <name evidence="4" type="ORF">ECRASSUSDP1_LOCUS12722</name>
</gene>
<dbReference type="SMART" id="SM00271">
    <property type="entry name" value="DnaJ"/>
    <property type="match status" value="1"/>
</dbReference>
<dbReference type="PROSITE" id="PS00636">
    <property type="entry name" value="DNAJ_1"/>
    <property type="match status" value="1"/>
</dbReference>
<evidence type="ECO:0000256" key="2">
    <source>
        <dbReference type="SAM" id="MobiDB-lite"/>
    </source>
</evidence>
<keyword evidence="1" id="KW-0143">Chaperone</keyword>
<dbReference type="InterPro" id="IPR001623">
    <property type="entry name" value="DnaJ_domain"/>
</dbReference>
<keyword evidence="5" id="KW-1185">Reference proteome</keyword>
<evidence type="ECO:0000259" key="3">
    <source>
        <dbReference type="PROSITE" id="PS50076"/>
    </source>
</evidence>
<evidence type="ECO:0000313" key="4">
    <source>
        <dbReference type="EMBL" id="CAI2371400.1"/>
    </source>
</evidence>
<dbReference type="CDD" id="cd06257">
    <property type="entry name" value="DnaJ"/>
    <property type="match status" value="1"/>
</dbReference>
<feature type="region of interest" description="Disordered" evidence="2">
    <location>
        <begin position="207"/>
        <end position="321"/>
    </location>
</feature>
<dbReference type="InterPro" id="IPR018253">
    <property type="entry name" value="DnaJ_domain_CS"/>
</dbReference>
<dbReference type="Proteomes" id="UP001295684">
    <property type="component" value="Unassembled WGS sequence"/>
</dbReference>